<name>A0A1I6H183_9FLAO</name>
<dbReference type="InterPro" id="IPR008927">
    <property type="entry name" value="6-PGluconate_DH-like_C_sf"/>
</dbReference>
<feature type="domain" description="DUF2520" evidence="1">
    <location>
        <begin position="136"/>
        <end position="259"/>
    </location>
</feature>
<organism evidence="2 3">
    <name type="scientific">Robiginitalea myxolifaciens</name>
    <dbReference type="NCBI Taxonomy" id="400055"/>
    <lineage>
        <taxon>Bacteria</taxon>
        <taxon>Pseudomonadati</taxon>
        <taxon>Bacteroidota</taxon>
        <taxon>Flavobacteriia</taxon>
        <taxon>Flavobacteriales</taxon>
        <taxon>Flavobacteriaceae</taxon>
        <taxon>Robiginitalea</taxon>
    </lineage>
</organism>
<accession>A0A1I6H183</accession>
<dbReference type="Gene3D" id="3.40.50.720">
    <property type="entry name" value="NAD(P)-binding Rossmann-like Domain"/>
    <property type="match status" value="1"/>
</dbReference>
<dbReference type="Gene3D" id="1.10.1040.20">
    <property type="entry name" value="ProC-like, C-terminal domain"/>
    <property type="match status" value="1"/>
</dbReference>
<dbReference type="PANTHER" id="PTHR40459:SF1">
    <property type="entry name" value="CONSERVED HYPOTHETICAL ALANINE AND LEUCINE RICH PROTEIN"/>
    <property type="match status" value="1"/>
</dbReference>
<dbReference type="EMBL" id="FOYQ01000002">
    <property type="protein sequence ID" value="SFR48091.1"/>
    <property type="molecule type" value="Genomic_DNA"/>
</dbReference>
<dbReference type="InterPro" id="IPR037108">
    <property type="entry name" value="TM1727-like_C_sf"/>
</dbReference>
<dbReference type="Pfam" id="PF10728">
    <property type="entry name" value="DUF2520"/>
    <property type="match status" value="1"/>
</dbReference>
<dbReference type="AlphaFoldDB" id="A0A1I6H183"/>
<dbReference type="Proteomes" id="UP000199534">
    <property type="component" value="Unassembled WGS sequence"/>
</dbReference>
<dbReference type="InterPro" id="IPR036291">
    <property type="entry name" value="NAD(P)-bd_dom_sf"/>
</dbReference>
<dbReference type="STRING" id="400055.SAMN04490243_2025"/>
<protein>
    <recommendedName>
        <fullName evidence="1">DUF2520 domain-containing protein</fullName>
    </recommendedName>
</protein>
<sequence length="268" mass="29196">MSAKIVHNGVFLLPVQRIAIIGSGNLGVNLAYSLEKAAGLDFAGIYGRKERDFRGSDWQVRIQRLDTRLPQADCYFLALPDDSLASFTASFDFGDSLVVHHSGAKALSEIESAKHTAVFYPLQTFSADRIIGLEDVPVFLEATSAPTLRDLENLAGALGAKTHHANSEQRLRLHLAAVLANNFSNHLIYLAQNILEGSGLAGDSLNPLLEETFSKALKIGAFDAQTGPARRGDENTIARHLGLLDTPALRTLYRHLSDSIIETYSNKK</sequence>
<dbReference type="InterPro" id="IPR018931">
    <property type="entry name" value="DUF2520"/>
</dbReference>
<dbReference type="PANTHER" id="PTHR40459">
    <property type="entry name" value="CONSERVED HYPOTHETICAL ALANINE AND LEUCINE RICH PROTEIN"/>
    <property type="match status" value="1"/>
</dbReference>
<dbReference type="SUPFAM" id="SSF48179">
    <property type="entry name" value="6-phosphogluconate dehydrogenase C-terminal domain-like"/>
    <property type="match status" value="1"/>
</dbReference>
<dbReference type="SUPFAM" id="SSF51735">
    <property type="entry name" value="NAD(P)-binding Rossmann-fold domains"/>
    <property type="match status" value="1"/>
</dbReference>
<gene>
    <name evidence="2" type="ORF">SAMN04490243_2025</name>
</gene>
<proteinExistence type="predicted"/>
<evidence type="ECO:0000313" key="2">
    <source>
        <dbReference type="EMBL" id="SFR48091.1"/>
    </source>
</evidence>
<evidence type="ECO:0000259" key="1">
    <source>
        <dbReference type="Pfam" id="PF10728"/>
    </source>
</evidence>
<evidence type="ECO:0000313" key="3">
    <source>
        <dbReference type="Proteomes" id="UP000199534"/>
    </source>
</evidence>
<keyword evidence="3" id="KW-1185">Reference proteome</keyword>
<reference evidence="2 3" key="1">
    <citation type="submission" date="2016-10" db="EMBL/GenBank/DDBJ databases">
        <authorList>
            <person name="de Groot N.N."/>
        </authorList>
    </citation>
    <scope>NUCLEOTIDE SEQUENCE [LARGE SCALE GENOMIC DNA]</scope>
    <source>
        <strain evidence="2 3">DSM 21019</strain>
    </source>
</reference>